<feature type="domain" description="Sigma factor regulator N-terminal" evidence="3">
    <location>
        <begin position="10"/>
        <end position="103"/>
    </location>
</feature>
<dbReference type="RefSeq" id="WP_184662496.1">
    <property type="nucleotide sequence ID" value="NZ_JACHHB010000001.1"/>
</dbReference>
<proteinExistence type="predicted"/>
<evidence type="ECO:0008006" key="6">
    <source>
        <dbReference type="Google" id="ProtNLM"/>
    </source>
</evidence>
<dbReference type="Pfam" id="PF13791">
    <property type="entry name" value="Sigma_reg_C"/>
    <property type="match status" value="1"/>
</dbReference>
<feature type="domain" description="Sigma factor regulator C-terminal" evidence="2">
    <location>
        <begin position="160"/>
        <end position="322"/>
    </location>
</feature>
<protein>
    <recommendedName>
        <fullName evidence="6">Sigma factor regulator C-terminal domain-containing protein</fullName>
    </recommendedName>
</protein>
<evidence type="ECO:0000259" key="3">
    <source>
        <dbReference type="Pfam" id="PF13800"/>
    </source>
</evidence>
<accession>A0A840QI40</accession>
<keyword evidence="1" id="KW-0472">Membrane</keyword>
<dbReference type="InterPro" id="IPR025672">
    <property type="entry name" value="Sigma_reg_C_dom"/>
</dbReference>
<comment type="caution">
    <text evidence="4">The sequence shown here is derived from an EMBL/GenBank/DDBJ whole genome shotgun (WGS) entry which is preliminary data.</text>
</comment>
<evidence type="ECO:0000313" key="5">
    <source>
        <dbReference type="Proteomes" id="UP000551878"/>
    </source>
</evidence>
<dbReference type="EMBL" id="JACHHB010000001">
    <property type="protein sequence ID" value="MBB5172014.1"/>
    <property type="molecule type" value="Genomic_DNA"/>
</dbReference>
<reference evidence="4 5" key="1">
    <citation type="submission" date="2020-08" db="EMBL/GenBank/DDBJ databases">
        <title>Genomic Encyclopedia of Type Strains, Phase IV (KMG-IV): sequencing the most valuable type-strain genomes for metagenomic binning, comparative biology and taxonomic classification.</title>
        <authorList>
            <person name="Goeker M."/>
        </authorList>
    </citation>
    <scope>NUCLEOTIDE SEQUENCE [LARGE SCALE GENOMIC DNA]</scope>
    <source>
        <strain evidence="4 5">DSM 24696</strain>
    </source>
</reference>
<gene>
    <name evidence="4" type="ORF">HNQ41_000154</name>
</gene>
<evidence type="ECO:0000259" key="2">
    <source>
        <dbReference type="Pfam" id="PF13791"/>
    </source>
</evidence>
<name>A0A840QI40_9BACI</name>
<dbReference type="AlphaFoldDB" id="A0A840QI40"/>
<dbReference type="InterPro" id="IPR029101">
    <property type="entry name" value="Sigma_reg_N"/>
</dbReference>
<sequence length="328" mass="38290">MEAWNDKKEKKVLRRYRFMLTLKIIRVALMILFLFAMYMLVLSIAYDKTSKGEKLVAYSNLALDWSYPGITGYHHRLQSAEISPFFTQETSVQMYRRIGNEDVHVGELEVNKPFFTNLTSVRAQHERENDQPQFRFYLPDNPETGDDLDAGSHFGVWETLEKVHEGTVADLAFSTDEFLSPEDMFVLLEDYDLDVTWMPLYMGELDTFSEGWSGGSNEMTVEPWGLTHGREYDSDYRISSSIDLNEDYVQENQDMILENMNRLYDEDKKLAEAVFQTQHFKERIDYLEENGFNVYGAVVTGPTKELLKLQEVEDIRGAQLGEVTYWNW</sequence>
<feature type="transmembrane region" description="Helical" evidence="1">
    <location>
        <begin position="20"/>
        <end position="46"/>
    </location>
</feature>
<evidence type="ECO:0000313" key="4">
    <source>
        <dbReference type="EMBL" id="MBB5172014.1"/>
    </source>
</evidence>
<dbReference type="Pfam" id="PF13800">
    <property type="entry name" value="Sigma_reg_N"/>
    <property type="match status" value="1"/>
</dbReference>
<keyword evidence="1" id="KW-1133">Transmembrane helix</keyword>
<evidence type="ECO:0000256" key="1">
    <source>
        <dbReference type="SAM" id="Phobius"/>
    </source>
</evidence>
<dbReference type="Proteomes" id="UP000551878">
    <property type="component" value="Unassembled WGS sequence"/>
</dbReference>
<keyword evidence="5" id="KW-1185">Reference proteome</keyword>
<keyword evidence="1" id="KW-0812">Transmembrane</keyword>
<organism evidence="4 5">
    <name type="scientific">Texcoconibacillus texcoconensis</name>
    <dbReference type="NCBI Taxonomy" id="1095777"/>
    <lineage>
        <taxon>Bacteria</taxon>
        <taxon>Bacillati</taxon>
        <taxon>Bacillota</taxon>
        <taxon>Bacilli</taxon>
        <taxon>Bacillales</taxon>
        <taxon>Bacillaceae</taxon>
        <taxon>Texcoconibacillus</taxon>
    </lineage>
</organism>